<name>A0A101XPX8_9BACL</name>
<reference evidence="1 2" key="1">
    <citation type="submission" date="2015-12" db="EMBL/GenBank/DDBJ databases">
        <title>Draft genome sequence of Acidibacillus ferrooxidans ITV001, isolated from a chalcopyrite acid mine drainage site in Brazil.</title>
        <authorList>
            <person name="Dall'Agnol H."/>
            <person name="Nancucheo I."/>
            <person name="Johnson B."/>
            <person name="Oliveira R."/>
            <person name="Leite L."/>
            <person name="Pylro V."/>
            <person name="Nunes G.L."/>
            <person name="Tzotzos G."/>
            <person name="Fernandes G.R."/>
            <person name="Dutra J."/>
            <person name="Orellana S.C."/>
            <person name="Oliveira G."/>
        </authorList>
    </citation>
    <scope>NUCLEOTIDE SEQUENCE [LARGE SCALE GENOMIC DNA]</scope>
    <source>
        <strain evidence="2">ITV01</strain>
    </source>
</reference>
<dbReference type="EMBL" id="LPVJ01000052">
    <property type="protein sequence ID" value="KUO95367.1"/>
    <property type="molecule type" value="Genomic_DNA"/>
</dbReference>
<evidence type="ECO:0008006" key="3">
    <source>
        <dbReference type="Google" id="ProtNLM"/>
    </source>
</evidence>
<organism evidence="1 2">
    <name type="scientific">Ferroacidibacillus organovorans</name>
    <dbReference type="NCBI Taxonomy" id="1765683"/>
    <lineage>
        <taxon>Bacteria</taxon>
        <taxon>Bacillati</taxon>
        <taxon>Bacillota</taxon>
        <taxon>Bacilli</taxon>
        <taxon>Bacillales</taxon>
        <taxon>Alicyclobacillaceae</taxon>
        <taxon>Ferroacidibacillus</taxon>
    </lineage>
</organism>
<accession>A0A101XPX8</accession>
<dbReference type="AlphaFoldDB" id="A0A101XPX8"/>
<keyword evidence="2" id="KW-1185">Reference proteome</keyword>
<proteinExistence type="predicted"/>
<dbReference type="RefSeq" id="WP_067717507.1">
    <property type="nucleotide sequence ID" value="NZ_LPVJ01000052.1"/>
</dbReference>
<dbReference type="Pfam" id="PF09580">
    <property type="entry name" value="Spore_YhcN_YlaJ"/>
    <property type="match status" value="1"/>
</dbReference>
<dbReference type="OrthoDB" id="9901814at2"/>
<comment type="caution">
    <text evidence="1">The sequence shown here is derived from an EMBL/GenBank/DDBJ whole genome shotgun (WGS) entry which is preliminary data.</text>
</comment>
<gene>
    <name evidence="1" type="ORF">ATW55_10960</name>
</gene>
<dbReference type="Proteomes" id="UP000053557">
    <property type="component" value="Unassembled WGS sequence"/>
</dbReference>
<sequence>MNPLPFSRYKKVNAVALLFTTLISCSGFSFVRDREPDKSHVHINDANSLQNATVKKTAFHPRPGVASAIAAQIQNVAFAIVLQRKDDLYVGIATRDGKNLTPLLEHQIMTTVQSSVPTAQHILISTDKTLVNHFQIFSSSFLHGNTSGSDLILSDIERVFPHPK</sequence>
<dbReference type="InterPro" id="IPR019076">
    <property type="entry name" value="Spore_lipoprot_YhcN/YlaJ-like"/>
</dbReference>
<protein>
    <recommendedName>
        <fullName evidence="3">Sporulation protein</fullName>
    </recommendedName>
</protein>
<evidence type="ECO:0000313" key="2">
    <source>
        <dbReference type="Proteomes" id="UP000053557"/>
    </source>
</evidence>
<evidence type="ECO:0000313" key="1">
    <source>
        <dbReference type="EMBL" id="KUO95367.1"/>
    </source>
</evidence>